<dbReference type="Proteomes" id="UP000704712">
    <property type="component" value="Unassembled WGS sequence"/>
</dbReference>
<dbReference type="EMBL" id="JAACNO010001428">
    <property type="protein sequence ID" value="KAF4140660.1"/>
    <property type="molecule type" value="Genomic_DNA"/>
</dbReference>
<sequence length="418" mass="47186">MKRFLLQDASNAGWVKAQEARTQINTASAQIRLQAYPELSTKSRSSIDLKIAQEKVNQLQIRRVCQDIALSTIDMTLAQLFPVDDKDISRIRSKALHYNTLTWKERSVVIFYYLHPLLGNKDAEVTCRVFGVRHATFTNWVTKHSYYPKWVPFVEFMTVRTVLNSIPVEFRAIFDESQLDVESGVSIPVQFRTPTTKRYVTATSHPQLSRQKVVKIAKKSEGVKYLATSVRTVSVGRSLKYPTETNFLLDEVKKGCKSGNPMSRNEIYLRLIQQFGNDGILGPPSEFCSVMKLNGGGISPALAQWVRRRLEGANWSIRKESVSQKVPTDWVLIALVASQKIRTKLDGCTVLINADEVFIKFFPRDTEFVVPTGTKRVGSNVASDAKKGCTVMVSAEMYSSKVLPPFIVMTATHKWHPC</sequence>
<comment type="caution">
    <text evidence="1">The sequence shown here is derived from an EMBL/GenBank/DDBJ whole genome shotgun (WGS) entry which is preliminary data.</text>
</comment>
<organism evidence="1 3">
    <name type="scientific">Phytophthora infestans</name>
    <name type="common">Potato late blight agent</name>
    <name type="synonym">Botrytis infestans</name>
    <dbReference type="NCBI Taxonomy" id="4787"/>
    <lineage>
        <taxon>Eukaryota</taxon>
        <taxon>Sar</taxon>
        <taxon>Stramenopiles</taxon>
        <taxon>Oomycota</taxon>
        <taxon>Peronosporomycetes</taxon>
        <taxon>Peronosporales</taxon>
        <taxon>Peronosporaceae</taxon>
        <taxon>Phytophthora</taxon>
    </lineage>
</organism>
<evidence type="ECO:0000313" key="2">
    <source>
        <dbReference type="EMBL" id="KAF4140660.1"/>
    </source>
</evidence>
<dbReference type="AlphaFoldDB" id="A0A833SHR8"/>
<dbReference type="EMBL" id="WSZM01000756">
    <property type="protein sequence ID" value="KAF4029818.1"/>
    <property type="molecule type" value="Genomic_DNA"/>
</dbReference>
<evidence type="ECO:0000313" key="3">
    <source>
        <dbReference type="Proteomes" id="UP000602510"/>
    </source>
</evidence>
<name>A0A833SHR8_PHYIN</name>
<dbReference type="Proteomes" id="UP000602510">
    <property type="component" value="Unassembled WGS sequence"/>
</dbReference>
<reference evidence="1" key="1">
    <citation type="submission" date="2020-04" db="EMBL/GenBank/DDBJ databases">
        <title>Hybrid Assembly of Korean Phytophthora infestans isolates.</title>
        <authorList>
            <person name="Prokchorchik M."/>
            <person name="Lee Y."/>
            <person name="Seo J."/>
            <person name="Cho J.-H."/>
            <person name="Park Y.-E."/>
            <person name="Jang D.-C."/>
            <person name="Im J.-S."/>
            <person name="Choi J.-G."/>
            <person name="Park H.-J."/>
            <person name="Lee G.-B."/>
            <person name="Lee Y.-G."/>
            <person name="Hong S.-Y."/>
            <person name="Cho K."/>
            <person name="Sohn K.H."/>
        </authorList>
    </citation>
    <scope>NUCLEOTIDE SEQUENCE</scope>
    <source>
        <strain evidence="1">KR_1_A1</strain>
        <strain evidence="2">KR_2_A2</strain>
    </source>
</reference>
<accession>A0A833SHR8</accession>
<keyword evidence="3" id="KW-1185">Reference proteome</keyword>
<gene>
    <name evidence="1" type="ORF">GN244_ATG18463</name>
    <name evidence="2" type="ORF">GN958_ATG10152</name>
</gene>
<evidence type="ECO:0000313" key="1">
    <source>
        <dbReference type="EMBL" id="KAF4029818.1"/>
    </source>
</evidence>
<proteinExistence type="predicted"/>
<protein>
    <submittedName>
        <fullName evidence="1">Uncharacterized protein</fullName>
    </submittedName>
</protein>